<feature type="disulfide bond" evidence="4">
    <location>
        <begin position="165"/>
        <end position="174"/>
    </location>
</feature>
<evidence type="ECO:0000256" key="2">
    <source>
        <dbReference type="ARBA" id="ARBA00022737"/>
    </source>
</evidence>
<dbReference type="PROSITE" id="PS01186">
    <property type="entry name" value="EGF_2"/>
    <property type="match status" value="1"/>
</dbReference>
<dbReference type="FunFam" id="2.10.25.10:FF:000095">
    <property type="entry name" value="Notch, isoform B"/>
    <property type="match status" value="1"/>
</dbReference>
<dbReference type="PROSITE" id="PS01180">
    <property type="entry name" value="CUB"/>
    <property type="match status" value="1"/>
</dbReference>
<keyword evidence="2" id="KW-0677">Repeat</keyword>
<feature type="signal peptide" evidence="5">
    <location>
        <begin position="1"/>
        <end position="27"/>
    </location>
</feature>
<name>A0A914X0F2_9BILA</name>
<keyword evidence="8" id="KW-1185">Reference proteome</keyword>
<keyword evidence="1 4" id="KW-0245">EGF-like domain</keyword>
<keyword evidence="3 4" id="KW-1015">Disulfide bond</keyword>
<evidence type="ECO:0000259" key="6">
    <source>
        <dbReference type="PROSITE" id="PS01180"/>
    </source>
</evidence>
<evidence type="ECO:0000313" key="8">
    <source>
        <dbReference type="Proteomes" id="UP000887566"/>
    </source>
</evidence>
<keyword evidence="5" id="KW-0732">Signal</keyword>
<dbReference type="Gene3D" id="2.10.25.10">
    <property type="entry name" value="Laminin"/>
    <property type="match status" value="1"/>
</dbReference>
<dbReference type="WBParaSite" id="PSAMB.scaffold5836size10783.g27406.t1">
    <property type="protein sequence ID" value="PSAMB.scaffold5836size10783.g27406.t1"/>
    <property type="gene ID" value="PSAMB.scaffold5836size10783.g27406"/>
</dbReference>
<dbReference type="Pfam" id="PF00008">
    <property type="entry name" value="EGF"/>
    <property type="match status" value="1"/>
</dbReference>
<dbReference type="InterPro" id="IPR000742">
    <property type="entry name" value="EGF"/>
</dbReference>
<dbReference type="PROSITE" id="PS50026">
    <property type="entry name" value="EGF_3"/>
    <property type="match status" value="1"/>
</dbReference>
<evidence type="ECO:0000256" key="4">
    <source>
        <dbReference type="PROSITE-ProRule" id="PRU00076"/>
    </source>
</evidence>
<feature type="domain" description="CUB" evidence="6">
    <location>
        <begin position="179"/>
        <end position="261"/>
    </location>
</feature>
<dbReference type="InterPro" id="IPR035914">
    <property type="entry name" value="Sperma_CUB_dom_sf"/>
</dbReference>
<proteinExistence type="predicted"/>
<evidence type="ECO:0000313" key="9">
    <source>
        <dbReference type="WBParaSite" id="PSAMB.scaffold5836size10783.g27406.t1"/>
    </source>
</evidence>
<dbReference type="PANTHER" id="PTHR24033:SF224">
    <property type="entry name" value="C-TYPE LECTIN"/>
    <property type="match status" value="1"/>
</dbReference>
<feature type="chain" id="PRO_5037457292" evidence="5">
    <location>
        <begin position="28"/>
        <end position="425"/>
    </location>
</feature>
<feature type="domain" description="EGF-like" evidence="7">
    <location>
        <begin position="138"/>
        <end position="175"/>
    </location>
</feature>
<dbReference type="PANTHER" id="PTHR24033">
    <property type="entry name" value="EGF-LIKE DOMAIN-CONTAINING PROTEIN"/>
    <property type="match status" value="1"/>
</dbReference>
<sequence length="425" mass="45118">MTNLCSLIRFVVIACVVSNLKYGSILAQKYNFTIPYNYKVANTTEILATAKALQSTIYTLLQNVTNTSSSLDGYGITNTSLQKLNETFDEIVALGLQVTALNSTYLGVLSEINSANSQINTAIDLLQCFQRETACHPTPGPCYSAPCKNGGTCNPTSSTGYTCDCAQSFSGPTCETVACGTTIIPVDGTGGQLRSLNFPDLTSGYNCTWSLQASSEYFIELTINSITTTDDPPGQIYFQVVDVLSIYADVCSSLPPNYCGNGNCTQDNYVAQCKCQPCFSGPKCDVPKSDPCAGPSRCGDHGYCTHDETTCSNPACACISNCTVTYSGPFCGTSAIRDYCGNGTCTERGSASNPSCTCSDPCQRYSLAANGCILNDDYCKGSGSADCSGNGDCVAHTVDNRCEEACKCKDGYSGNFCENANFLFI</sequence>
<dbReference type="Proteomes" id="UP000887566">
    <property type="component" value="Unplaced"/>
</dbReference>
<dbReference type="SMART" id="SM00181">
    <property type="entry name" value="EGF"/>
    <property type="match status" value="4"/>
</dbReference>
<evidence type="ECO:0000256" key="3">
    <source>
        <dbReference type="ARBA" id="ARBA00023157"/>
    </source>
</evidence>
<protein>
    <submittedName>
        <fullName evidence="9">Cubilin</fullName>
    </submittedName>
</protein>
<comment type="caution">
    <text evidence="4">Lacks conserved residue(s) required for the propagation of feature annotation.</text>
</comment>
<evidence type="ECO:0000256" key="1">
    <source>
        <dbReference type="ARBA" id="ARBA00022536"/>
    </source>
</evidence>
<organism evidence="8 9">
    <name type="scientific">Plectus sambesii</name>
    <dbReference type="NCBI Taxonomy" id="2011161"/>
    <lineage>
        <taxon>Eukaryota</taxon>
        <taxon>Metazoa</taxon>
        <taxon>Ecdysozoa</taxon>
        <taxon>Nematoda</taxon>
        <taxon>Chromadorea</taxon>
        <taxon>Plectida</taxon>
        <taxon>Plectina</taxon>
        <taxon>Plectoidea</taxon>
        <taxon>Plectidae</taxon>
        <taxon>Plectus</taxon>
    </lineage>
</organism>
<dbReference type="SUPFAM" id="SSF57196">
    <property type="entry name" value="EGF/Laminin"/>
    <property type="match status" value="1"/>
</dbReference>
<dbReference type="PROSITE" id="PS00022">
    <property type="entry name" value="EGF_1"/>
    <property type="match status" value="3"/>
</dbReference>
<evidence type="ECO:0000256" key="5">
    <source>
        <dbReference type="SAM" id="SignalP"/>
    </source>
</evidence>
<dbReference type="InterPro" id="IPR051830">
    <property type="entry name" value="NOTCH_homolog"/>
</dbReference>
<dbReference type="InterPro" id="IPR000859">
    <property type="entry name" value="CUB_dom"/>
</dbReference>
<dbReference type="SUPFAM" id="SSF49854">
    <property type="entry name" value="Spermadhesin, CUB domain"/>
    <property type="match status" value="1"/>
</dbReference>
<dbReference type="AlphaFoldDB" id="A0A914X0F2"/>
<evidence type="ECO:0000259" key="7">
    <source>
        <dbReference type="PROSITE" id="PS50026"/>
    </source>
</evidence>
<reference evidence="9" key="1">
    <citation type="submission" date="2022-11" db="UniProtKB">
        <authorList>
            <consortium name="WormBaseParasite"/>
        </authorList>
    </citation>
    <scope>IDENTIFICATION</scope>
</reference>
<accession>A0A914X0F2</accession>